<feature type="compositionally biased region" description="Basic residues" evidence="2">
    <location>
        <begin position="121"/>
        <end position="138"/>
    </location>
</feature>
<dbReference type="OrthoDB" id="9924851at2759"/>
<comment type="caution">
    <text evidence="3">The sequence shown here is derived from an EMBL/GenBank/DDBJ whole genome shotgun (WGS) entry which is preliminary data.</text>
</comment>
<reference evidence="3" key="1">
    <citation type="submission" date="2021-01" db="EMBL/GenBank/DDBJ databases">
        <authorList>
            <person name="Zahm M."/>
            <person name="Roques C."/>
            <person name="Cabau C."/>
            <person name="Klopp C."/>
            <person name="Donnadieu C."/>
            <person name="Jouanno E."/>
            <person name="Lampietro C."/>
            <person name="Louis A."/>
            <person name="Herpin A."/>
            <person name="Echchiki A."/>
            <person name="Berthelot C."/>
            <person name="Parey E."/>
            <person name="Roest-Crollius H."/>
            <person name="Braasch I."/>
            <person name="Postlethwait J."/>
            <person name="Bobe J."/>
            <person name="Montfort J."/>
            <person name="Bouchez O."/>
            <person name="Begum T."/>
            <person name="Mejri S."/>
            <person name="Adams A."/>
            <person name="Chen W.-J."/>
            <person name="Guiguen Y."/>
        </authorList>
    </citation>
    <scope>NUCLEOTIDE SEQUENCE</scope>
    <source>
        <tissue evidence="3">Blood</tissue>
    </source>
</reference>
<protein>
    <submittedName>
        <fullName evidence="3">Uncharacterized protein</fullName>
    </submittedName>
</protein>
<dbReference type="PANTHER" id="PTHR14581">
    <property type="match status" value="1"/>
</dbReference>
<organism evidence="3 4">
    <name type="scientific">Albula goreensis</name>
    <dbReference type="NCBI Taxonomy" id="1534307"/>
    <lineage>
        <taxon>Eukaryota</taxon>
        <taxon>Metazoa</taxon>
        <taxon>Chordata</taxon>
        <taxon>Craniata</taxon>
        <taxon>Vertebrata</taxon>
        <taxon>Euteleostomi</taxon>
        <taxon>Actinopterygii</taxon>
        <taxon>Neopterygii</taxon>
        <taxon>Teleostei</taxon>
        <taxon>Albuliformes</taxon>
        <taxon>Albulidae</taxon>
        <taxon>Albula</taxon>
    </lineage>
</organism>
<keyword evidence="4" id="KW-1185">Reference proteome</keyword>
<dbReference type="Pfam" id="PF15321">
    <property type="entry name" value="ATAD4"/>
    <property type="match status" value="1"/>
</dbReference>
<dbReference type="AlphaFoldDB" id="A0A8T3E4F1"/>
<accession>A0A8T3E4F1</accession>
<feature type="region of interest" description="Disordered" evidence="2">
    <location>
        <begin position="43"/>
        <end position="156"/>
    </location>
</feature>
<evidence type="ECO:0000256" key="2">
    <source>
        <dbReference type="SAM" id="MobiDB-lite"/>
    </source>
</evidence>
<feature type="compositionally biased region" description="Polar residues" evidence="2">
    <location>
        <begin position="52"/>
        <end position="97"/>
    </location>
</feature>
<evidence type="ECO:0000313" key="3">
    <source>
        <dbReference type="EMBL" id="KAI1902507.1"/>
    </source>
</evidence>
<gene>
    <name evidence="3" type="ORF">AGOR_G00045470</name>
</gene>
<dbReference type="InterPro" id="IPR028237">
    <property type="entry name" value="PRR15"/>
</dbReference>
<evidence type="ECO:0000256" key="1">
    <source>
        <dbReference type="ARBA" id="ARBA00010096"/>
    </source>
</evidence>
<evidence type="ECO:0000313" key="4">
    <source>
        <dbReference type="Proteomes" id="UP000829720"/>
    </source>
</evidence>
<dbReference type="Proteomes" id="UP000829720">
    <property type="component" value="Unassembled WGS sequence"/>
</dbReference>
<sequence>MHLQLSCVKIVSSPRGDPPETAAISYRVCPRIFKMAERSPWWRTFTTRKRSSPGSKDQAVQQPSPDTDIQPDGDNSASTTASGRNLPAESQQDTGRSSVLRGETYEDAECEPVFNEQTSRRNLKISRSGRYKEKRKVRASIPEDYQGNTSGKDDTR</sequence>
<dbReference type="EMBL" id="JAERUA010000003">
    <property type="protein sequence ID" value="KAI1902507.1"/>
    <property type="molecule type" value="Genomic_DNA"/>
</dbReference>
<proteinExistence type="inferred from homology"/>
<dbReference type="PANTHER" id="PTHR14581:SF4">
    <property type="entry name" value="PROLINE-RICH PROTEIN 15"/>
    <property type="match status" value="1"/>
</dbReference>
<name>A0A8T3E4F1_9TELE</name>
<comment type="similarity">
    <text evidence="1">Belongs to the PRR15 family.</text>
</comment>